<comment type="similarity">
    <text evidence="9 13">Belongs to the DyP-type peroxidase family.</text>
</comment>
<dbReference type="InterPro" id="IPR011008">
    <property type="entry name" value="Dimeric_a/b-barrel"/>
</dbReference>
<evidence type="ECO:0000256" key="7">
    <source>
        <dbReference type="ARBA" id="ARBA00023004"/>
    </source>
</evidence>
<evidence type="ECO:0000256" key="6">
    <source>
        <dbReference type="ARBA" id="ARBA00023002"/>
    </source>
</evidence>
<keyword evidence="4 13" id="KW-0479">Metal-binding</keyword>
<name>G9QHF2_9BACI</name>
<keyword evidence="7 13" id="KW-0408">Iron</keyword>
<dbReference type="NCBIfam" id="TIGR01412">
    <property type="entry name" value="tat_substr_1"/>
    <property type="match status" value="1"/>
</dbReference>
<dbReference type="AlphaFoldDB" id="G9QHF2"/>
<sequence>MTEQSKKQPEEPTFLSKQISRRDMLKIAGAGGIGLALGASGAGSLLTMTNLFPEAAEEDKEDETVPFYGAHQAGIATPMQNHVYFAAMDVTAESRSELIQLFQDWTKAAALMTAGKPVGENSGNDFLPPKDTGEAAELSPSNLTITFGVGPTLFVKDGKDRFGLKRKKPGELKELPKFPLDALDEKWCGGDLCIQACADDAQVAFHAVRNLVRIARGKATIRWAQAGFQRSKQAASSKKDTPRNLFGFKDGTVNPDVHNAKEMNRYVWVQPGDGPNWLINGSYLVVRRIQMHIEVWDRSSLRDQEETFGRHKASGAPLGQKDEFDPLDLKKKRPDGQYYIPVDSHVRLAHHDGTEKILRRSYSYADGMDPKTGSLDAGLLFMCYQRKPSRQFIPIQSRLSQNDKLNEYITHRGSAIFACFPGVKKGGYIGESLFE</sequence>
<keyword evidence="15" id="KW-1133">Transmembrane helix</keyword>
<dbReference type="InterPro" id="IPR006314">
    <property type="entry name" value="Dyp_peroxidase"/>
</dbReference>
<proteinExistence type="inferred from homology"/>
<dbReference type="InterPro" id="IPR048328">
    <property type="entry name" value="Dyp_perox_C"/>
</dbReference>
<gene>
    <name evidence="18" type="ORF">HMPREF1015_01211</name>
</gene>
<evidence type="ECO:0000256" key="10">
    <source>
        <dbReference type="ARBA" id="ARBA00033771"/>
    </source>
</evidence>
<dbReference type="EMBL" id="ACWF01000013">
    <property type="protein sequence ID" value="EHL79423.1"/>
    <property type="molecule type" value="Genomic_DNA"/>
</dbReference>
<dbReference type="InterPro" id="IPR006311">
    <property type="entry name" value="TAT_signal"/>
</dbReference>
<dbReference type="HOGENOM" id="CLU_039488_2_0_9"/>
<dbReference type="Pfam" id="PF04261">
    <property type="entry name" value="Dyp_perox_N"/>
    <property type="match status" value="1"/>
</dbReference>
<feature type="domain" description="Dyp-type peroxidase C-terminal" evidence="17">
    <location>
        <begin position="241"/>
        <end position="423"/>
    </location>
</feature>
<keyword evidence="15" id="KW-0472">Membrane</keyword>
<dbReference type="PATRIC" id="fig|665952.3.peg.343"/>
<evidence type="ECO:0000256" key="9">
    <source>
        <dbReference type="ARBA" id="ARBA00025737"/>
    </source>
</evidence>
<evidence type="ECO:0000259" key="17">
    <source>
        <dbReference type="Pfam" id="PF20628"/>
    </source>
</evidence>
<keyword evidence="19" id="KW-1185">Reference proteome</keyword>
<comment type="function">
    <text evidence="13">Involved in the recovery of exogenous heme iron. Extracts iron from heme while preserving the protoporphyrin ring intact.</text>
</comment>
<keyword evidence="2 13" id="KW-0575">Peroxidase</keyword>
<evidence type="ECO:0000256" key="15">
    <source>
        <dbReference type="SAM" id="Phobius"/>
    </source>
</evidence>
<comment type="caution">
    <text evidence="18">The sequence shown here is derived from an EMBL/GenBank/DDBJ whole genome shotgun (WGS) entry which is preliminary data.</text>
</comment>
<evidence type="ECO:0000313" key="19">
    <source>
        <dbReference type="Proteomes" id="UP000011747"/>
    </source>
</evidence>
<keyword evidence="5" id="KW-0732">Signal</keyword>
<dbReference type="Proteomes" id="UP000011747">
    <property type="component" value="Unassembled WGS sequence"/>
</dbReference>
<evidence type="ECO:0000256" key="3">
    <source>
        <dbReference type="ARBA" id="ARBA00022617"/>
    </source>
</evidence>
<dbReference type="GO" id="GO:0030313">
    <property type="term" value="C:cell envelope"/>
    <property type="evidence" value="ECO:0007669"/>
    <property type="project" value="UniProtKB-SubCell"/>
</dbReference>
<feature type="domain" description="Dyp-type peroxidase N-terminal" evidence="16">
    <location>
        <begin position="72"/>
        <end position="229"/>
    </location>
</feature>
<reference evidence="18 19" key="1">
    <citation type="submission" date="2011-09" db="EMBL/GenBank/DDBJ databases">
        <title>The Genome Sequence of Bacillus smithii 7_3_47FAA.</title>
        <authorList>
            <consortium name="The Broad Institute Genome Sequencing Platform"/>
            <person name="Earl A."/>
            <person name="Ward D."/>
            <person name="Feldgarden M."/>
            <person name="Gevers D."/>
            <person name="Daigneault M."/>
            <person name="Strauss J."/>
            <person name="Allen-Vercoe E."/>
            <person name="Young S.K."/>
            <person name="Zeng Q."/>
            <person name="Gargeya S."/>
            <person name="Fitzgerald M."/>
            <person name="Haas B."/>
            <person name="Abouelleil A."/>
            <person name="Alvarado L."/>
            <person name="Arachchi H.M."/>
            <person name="Berlin A."/>
            <person name="Brown A."/>
            <person name="Chapman S.B."/>
            <person name="Chen Z."/>
            <person name="Dunbar C."/>
            <person name="Freedman E."/>
            <person name="Gearin G."/>
            <person name="Goldberg J."/>
            <person name="Griggs A."/>
            <person name="Gujja S."/>
            <person name="Heiman D."/>
            <person name="Howarth C."/>
            <person name="Larson L."/>
            <person name="Lui A."/>
            <person name="MacDonald P.J.P."/>
            <person name="Montmayeur A."/>
            <person name="Murphy C."/>
            <person name="Neiman D."/>
            <person name="Pearson M."/>
            <person name="Priest M."/>
            <person name="Roberts A."/>
            <person name="Saif S."/>
            <person name="Shea T."/>
            <person name="Shenoy N."/>
            <person name="Sisk P."/>
            <person name="Stolte C."/>
            <person name="Sykes S."/>
            <person name="Wortman J."/>
            <person name="Nusbaum C."/>
            <person name="Birren B."/>
        </authorList>
    </citation>
    <scope>NUCLEOTIDE SEQUENCE [LARGE SCALE GENOMIC DNA]</scope>
    <source>
        <strain evidence="18 19">7_3_47FAA</strain>
    </source>
</reference>
<evidence type="ECO:0000256" key="1">
    <source>
        <dbReference type="ARBA" id="ARBA00004196"/>
    </source>
</evidence>
<dbReference type="GO" id="GO:0004601">
    <property type="term" value="F:peroxidase activity"/>
    <property type="evidence" value="ECO:0007669"/>
    <property type="project" value="UniProtKB-KW"/>
</dbReference>
<keyword evidence="6 13" id="KW-0560">Oxidoreductase</keyword>
<evidence type="ECO:0000256" key="11">
    <source>
        <dbReference type="ARBA" id="ARBA00033775"/>
    </source>
</evidence>
<evidence type="ECO:0000256" key="13">
    <source>
        <dbReference type="RuleBase" id="RU365017"/>
    </source>
</evidence>
<dbReference type="PANTHER" id="PTHR30521:SF4">
    <property type="entry name" value="DEFERROCHELATASE"/>
    <property type="match status" value="1"/>
</dbReference>
<accession>G9QHF2</accession>
<dbReference type="InterPro" id="IPR048327">
    <property type="entry name" value="Dyp_perox_N"/>
</dbReference>
<feature type="region of interest" description="Disordered" evidence="14">
    <location>
        <begin position="307"/>
        <end position="326"/>
    </location>
</feature>
<organism evidence="18 19">
    <name type="scientific">Bacillus smithii 7_3_47FAA</name>
    <dbReference type="NCBI Taxonomy" id="665952"/>
    <lineage>
        <taxon>Bacteria</taxon>
        <taxon>Bacillati</taxon>
        <taxon>Bacillota</taxon>
        <taxon>Bacilli</taxon>
        <taxon>Bacillales</taxon>
        <taxon>Bacillaceae</taxon>
        <taxon>Bacillus</taxon>
    </lineage>
</organism>
<dbReference type="PROSITE" id="PS51318">
    <property type="entry name" value="TAT"/>
    <property type="match status" value="1"/>
</dbReference>
<dbReference type="PANTHER" id="PTHR30521">
    <property type="entry name" value="DEFERROCHELATASE/PEROXIDASE"/>
    <property type="match status" value="1"/>
</dbReference>
<dbReference type="GO" id="GO:0004325">
    <property type="term" value="F:ferrochelatase activity"/>
    <property type="evidence" value="ECO:0007669"/>
    <property type="project" value="UniProtKB-EC"/>
</dbReference>
<evidence type="ECO:0000256" key="2">
    <source>
        <dbReference type="ARBA" id="ARBA00022559"/>
    </source>
</evidence>
<dbReference type="Pfam" id="PF20628">
    <property type="entry name" value="Dyp_perox_C"/>
    <property type="match status" value="1"/>
</dbReference>
<dbReference type="PROSITE" id="PS51404">
    <property type="entry name" value="DYP_PEROXIDASE"/>
    <property type="match status" value="1"/>
</dbReference>
<feature type="transmembrane region" description="Helical" evidence="15">
    <location>
        <begin position="27"/>
        <end position="46"/>
    </location>
</feature>
<dbReference type="GO" id="GO:0005829">
    <property type="term" value="C:cytosol"/>
    <property type="evidence" value="ECO:0007669"/>
    <property type="project" value="TreeGrafter"/>
</dbReference>
<dbReference type="GO" id="GO:0020037">
    <property type="term" value="F:heme binding"/>
    <property type="evidence" value="ECO:0007669"/>
    <property type="project" value="InterPro"/>
</dbReference>
<keyword evidence="3 13" id="KW-0349">Heme</keyword>
<comment type="cofactor">
    <cofactor evidence="13">
        <name>heme b</name>
        <dbReference type="ChEBI" id="CHEBI:60344"/>
    </cofactor>
    <text evidence="13">Binds 1 heme b (iron(II)-protoporphyrin IX) group non-covalently per subunit.</text>
</comment>
<evidence type="ECO:0000256" key="4">
    <source>
        <dbReference type="ARBA" id="ARBA00022723"/>
    </source>
</evidence>
<evidence type="ECO:0000259" key="16">
    <source>
        <dbReference type="Pfam" id="PF04261"/>
    </source>
</evidence>
<evidence type="ECO:0000256" key="12">
    <source>
        <dbReference type="ARBA" id="ARBA00048856"/>
    </source>
</evidence>
<dbReference type="InterPro" id="IPR006313">
    <property type="entry name" value="EfeB/EfeN"/>
</dbReference>
<keyword evidence="15" id="KW-0812">Transmembrane</keyword>
<evidence type="ECO:0000256" key="8">
    <source>
        <dbReference type="ARBA" id="ARBA00023239"/>
    </source>
</evidence>
<dbReference type="RefSeq" id="WP_003352619.1">
    <property type="nucleotide sequence ID" value="NZ_JH414740.1"/>
</dbReference>
<dbReference type="NCBIfam" id="TIGR01413">
    <property type="entry name" value="Dyp_perox_fam"/>
    <property type="match status" value="1"/>
</dbReference>
<dbReference type="GO" id="GO:0033212">
    <property type="term" value="P:iron import into cell"/>
    <property type="evidence" value="ECO:0007669"/>
    <property type="project" value="InterPro"/>
</dbReference>
<comment type="catalytic activity">
    <reaction evidence="12">
        <text>heme b + 2 H(+) = protoporphyrin IX + Fe(2+)</text>
        <dbReference type="Rhea" id="RHEA:22584"/>
        <dbReference type="ChEBI" id="CHEBI:15378"/>
        <dbReference type="ChEBI" id="CHEBI:29033"/>
        <dbReference type="ChEBI" id="CHEBI:57306"/>
        <dbReference type="ChEBI" id="CHEBI:60344"/>
        <dbReference type="EC" id="4.98.1.1"/>
    </reaction>
    <physiologicalReaction direction="left-to-right" evidence="12">
        <dbReference type="Rhea" id="RHEA:22585"/>
    </physiologicalReaction>
</comment>
<evidence type="ECO:0000256" key="5">
    <source>
        <dbReference type="ARBA" id="ARBA00022729"/>
    </source>
</evidence>
<comment type="subcellular location">
    <subcellularLocation>
        <location evidence="1">Cell envelope</location>
    </subcellularLocation>
</comment>
<evidence type="ECO:0000313" key="18">
    <source>
        <dbReference type="EMBL" id="EHL79423.1"/>
    </source>
</evidence>
<evidence type="ECO:0000256" key="14">
    <source>
        <dbReference type="SAM" id="MobiDB-lite"/>
    </source>
</evidence>
<dbReference type="SUPFAM" id="SSF54909">
    <property type="entry name" value="Dimeric alpha+beta barrel"/>
    <property type="match status" value="1"/>
</dbReference>
<dbReference type="GO" id="GO:0046872">
    <property type="term" value="F:metal ion binding"/>
    <property type="evidence" value="ECO:0007669"/>
    <property type="project" value="UniProtKB-KW"/>
</dbReference>
<dbReference type="EC" id="1.11.1.-" evidence="13"/>
<protein>
    <recommendedName>
        <fullName evidence="10 13">Deferrochelatase</fullName>
        <ecNumber evidence="13">1.11.1.-</ecNumber>
    </recommendedName>
    <alternativeName>
        <fullName evidence="11 13">Peroxidase EfeB</fullName>
    </alternativeName>
</protein>
<keyword evidence="8" id="KW-0456">Lyase</keyword>